<dbReference type="Proteomes" id="UP000093122">
    <property type="component" value="Unassembled WGS sequence"/>
</dbReference>
<keyword evidence="1" id="KW-0472">Membrane</keyword>
<dbReference type="RefSeq" id="WP_000712231.1">
    <property type="nucleotide sequence ID" value="NZ_AP018935.1"/>
</dbReference>
<evidence type="ECO:0000313" key="7">
    <source>
        <dbReference type="EMBL" id="SUN14058.1"/>
    </source>
</evidence>
<evidence type="ECO:0000313" key="14">
    <source>
        <dbReference type="Proteomes" id="UP000268870"/>
    </source>
</evidence>
<feature type="transmembrane region" description="Helical" evidence="1">
    <location>
        <begin position="319"/>
        <end position="341"/>
    </location>
</feature>
<dbReference type="EMBL" id="LCVB01000014">
    <property type="protein sequence ID" value="KLJ30486.1"/>
    <property type="molecule type" value="Genomic_DNA"/>
</dbReference>
<evidence type="ECO:0000313" key="10">
    <source>
        <dbReference type="Proteomes" id="UP000035346"/>
    </source>
</evidence>
<dbReference type="EMBL" id="LBKL01000076">
    <property type="protein sequence ID" value="KLL37579.1"/>
    <property type="molecule type" value="Genomic_DNA"/>
</dbReference>
<reference evidence="9 10" key="1">
    <citation type="journal article" date="2015" name="PLoS ONE">
        <title>Genomic analysis reveals the molecular basis for capsule loss in the group B streptococcus population.</title>
        <authorList>
            <consortium name="DEVANI Consortium"/>
            <person name="Rosini R."/>
            <person name="Campisi E."/>
            <person name="De Chiara M."/>
            <person name="Tettelin H."/>
            <person name="Rinaudo D."/>
            <person name="Toniolo C."/>
            <person name="Metruccio M."/>
            <person name="Guidotti S."/>
            <person name="Sorensen U.B."/>
            <person name="Kilian M."/>
            <person name="Ramirez M."/>
            <person name="Janulczyk R."/>
            <person name="Donati C."/>
            <person name="Grandi G."/>
            <person name="Margarit I."/>
        </authorList>
    </citation>
    <scope>NUCLEOTIDE SEQUENCE [LARGE SCALE GENOMIC DNA]</scope>
    <source>
        <strain evidence="4 10">DK-B-USS-215</strain>
        <strain evidence="3 9">ES-PW-063</strain>
    </source>
</reference>
<protein>
    <submittedName>
        <fullName evidence="3">Membrane protein</fullName>
    </submittedName>
    <submittedName>
        <fullName evidence="7">Predicted arginine uptake transporter</fullName>
    </submittedName>
</protein>
<proteinExistence type="predicted"/>
<evidence type="ECO:0000313" key="12">
    <source>
        <dbReference type="Proteomes" id="UP000250200"/>
    </source>
</evidence>
<feature type="transmembrane region" description="Helical" evidence="1">
    <location>
        <begin position="49"/>
        <end position="74"/>
    </location>
</feature>
<sequence>MKKESISIKDILWFIIPSLFGVLLLMTPFKYNGMTTVAVSVISKTINQWINAVFPIHYIILLIIFISCVLALCYRLFRPSFIEKNDLLKEISDITIFWLIIRLIGLALGLMTVLHIGPEMVWGKETGGLILFDLIGGLFTIFLAAGFILPFLTEFGLLEFVGVFLTPIMRPFFQLPGRSAVNCVASFVGDGTIGIALTDKQYVEGYYTSREAATISTTFSAVSITFCLVVLQNVGLTDYFGHFYLTVIISSVVCAFIIPYIPPLSRQSNSYYTKPKKETSEVIPDGYNKIEWGLKLAIDKSKANGNMKTFVNNASKTVLSLWFGVMPTIMTVGTIALIISVSTPIFKILGTPFLPFLELLGIPEADIASQTMIVGFSDMVVPSIMAAEIHSEMTRFIVATVSIVQLIYMSETGAVILGSKIPINILELFIIFIERTIISLPIIVLMAHLFF</sequence>
<dbReference type="EMBL" id="UAVB01000001">
    <property type="protein sequence ID" value="SQA18492.1"/>
    <property type="molecule type" value="Genomic_DNA"/>
</dbReference>
<organism evidence="7 13">
    <name type="scientific">Streptococcus agalactiae</name>
    <dbReference type="NCBI Taxonomy" id="1311"/>
    <lineage>
        <taxon>Bacteria</taxon>
        <taxon>Bacillati</taxon>
        <taxon>Bacillota</taxon>
        <taxon>Bacilli</taxon>
        <taxon>Lactobacillales</taxon>
        <taxon>Streptococcaceae</taxon>
        <taxon>Streptococcus</taxon>
    </lineage>
</organism>
<feature type="transmembrane region" description="Helical" evidence="1">
    <location>
        <begin position="396"/>
        <end position="417"/>
    </location>
</feature>
<reference evidence="5 11" key="2">
    <citation type="journal article" date="2016" name="Sci. Rep.">
        <title>Serotype IV Streptococcus agalactiae ST-452 has arisen from large genomic recombination events between CC23 and the hypervirulent CC17 lineages.</title>
        <authorList>
            <person name="Campisi E."/>
            <person name="Rinaudo C.D."/>
            <person name="Donati C."/>
            <person name="Barucco M."/>
            <person name="Torricelli G."/>
            <person name="Edwards M.S."/>
            <person name="Baker C.J."/>
            <person name="Margarit I."/>
            <person name="Rosini R."/>
        </authorList>
    </citation>
    <scope>NUCLEOTIDE SEQUENCE [LARGE SCALE GENOMIC DNA]</scope>
    <source>
        <strain evidence="5 11">CZ-PW-140</strain>
    </source>
</reference>
<dbReference type="Proteomes" id="UP000250200">
    <property type="component" value="Unassembled WGS sequence"/>
</dbReference>
<feature type="transmembrane region" description="Helical" evidence="1">
    <location>
        <begin position="212"/>
        <end position="231"/>
    </location>
</feature>
<evidence type="ECO:0000256" key="1">
    <source>
        <dbReference type="SAM" id="Phobius"/>
    </source>
</evidence>
<dbReference type="Proteomes" id="UP000035174">
    <property type="component" value="Unassembled WGS sequence"/>
</dbReference>
<reference evidence="12 13" key="3">
    <citation type="submission" date="2018-06" db="EMBL/GenBank/DDBJ databases">
        <authorList>
            <consortium name="Pathogen Informatics"/>
            <person name="Doyle S."/>
        </authorList>
    </citation>
    <scope>NUCLEOTIDE SEQUENCE [LARGE SCALE GENOMIC DNA]</scope>
    <source>
        <strain evidence="6 12">NCTC8181</strain>
        <strain evidence="7 13">NCTC8185</strain>
    </source>
</reference>
<evidence type="ECO:0000313" key="5">
    <source>
        <dbReference type="EMBL" id="OCM71534.1"/>
    </source>
</evidence>
<accession>A0A0E1EJP6</accession>
<feature type="transmembrane region" description="Helical" evidence="1">
    <location>
        <begin position="12"/>
        <end position="29"/>
    </location>
</feature>
<keyword evidence="1" id="KW-1133">Transmembrane helix</keyword>
<dbReference type="EMBL" id="MAWT01000022">
    <property type="protein sequence ID" value="OCM71534.1"/>
    <property type="molecule type" value="Genomic_DNA"/>
</dbReference>
<evidence type="ECO:0000313" key="11">
    <source>
        <dbReference type="Proteomes" id="UP000093122"/>
    </source>
</evidence>
<evidence type="ECO:0000313" key="6">
    <source>
        <dbReference type="EMBL" id="SQA18492.1"/>
    </source>
</evidence>
<feature type="transmembrane region" description="Helical" evidence="1">
    <location>
        <begin position="243"/>
        <end position="261"/>
    </location>
</feature>
<feature type="transmembrane region" description="Helical" evidence="1">
    <location>
        <begin position="429"/>
        <end position="450"/>
    </location>
</feature>
<evidence type="ECO:0000313" key="4">
    <source>
        <dbReference type="EMBL" id="KLL37579.1"/>
    </source>
</evidence>
<evidence type="ECO:0000313" key="9">
    <source>
        <dbReference type="Proteomes" id="UP000035174"/>
    </source>
</evidence>
<dbReference type="EMBL" id="UHEQ01000004">
    <property type="protein sequence ID" value="SUN14058.1"/>
    <property type="molecule type" value="Genomic_DNA"/>
</dbReference>
<evidence type="ECO:0000313" key="13">
    <source>
        <dbReference type="Proteomes" id="UP000254076"/>
    </source>
</evidence>
<dbReference type="OMA" id="TSKQYEG"/>
<dbReference type="Proteomes" id="UP000268870">
    <property type="component" value="Chromosome"/>
</dbReference>
<feature type="domain" description="Nucleoside transporter/FeoB GTPase Gate" evidence="2">
    <location>
        <begin position="138"/>
        <end position="235"/>
    </location>
</feature>
<feature type="transmembrane region" description="Helical" evidence="1">
    <location>
        <begin position="95"/>
        <end position="117"/>
    </location>
</feature>
<dbReference type="Proteomes" id="UP000254076">
    <property type="component" value="Unassembled WGS sequence"/>
</dbReference>
<dbReference type="InterPro" id="IPR011642">
    <property type="entry name" value="Gate_dom"/>
</dbReference>
<keyword evidence="1" id="KW-0812">Transmembrane</keyword>
<dbReference type="Pfam" id="PF07670">
    <property type="entry name" value="Gate"/>
    <property type="match status" value="1"/>
</dbReference>
<evidence type="ECO:0000259" key="2">
    <source>
        <dbReference type="Pfam" id="PF07670"/>
    </source>
</evidence>
<feature type="transmembrane region" description="Helical" evidence="1">
    <location>
        <begin position="129"/>
        <end position="149"/>
    </location>
</feature>
<reference evidence="8 14" key="4">
    <citation type="submission" date="2018-12" db="EMBL/GenBank/DDBJ databases">
        <authorList>
            <consortium name="Pathogen Informatics"/>
        </authorList>
    </citation>
    <scope>NUCLEOTIDE SEQUENCE [LARGE SCALE GENOMIC DNA]</scope>
    <source>
        <strain evidence="8 14">NCTC8184</strain>
    </source>
</reference>
<name>A0A0E1EJP6_STRAG</name>
<dbReference type="KEGG" id="sage:EN72_09725"/>
<dbReference type="Proteomes" id="UP000035346">
    <property type="component" value="Unassembled WGS sequence"/>
</dbReference>
<dbReference type="EMBL" id="LR134265">
    <property type="protein sequence ID" value="VED64386.1"/>
    <property type="molecule type" value="Genomic_DNA"/>
</dbReference>
<evidence type="ECO:0000313" key="3">
    <source>
        <dbReference type="EMBL" id="KLJ30486.1"/>
    </source>
</evidence>
<gene>
    <name evidence="5" type="ORF">AX245_10020</name>
    <name evidence="6" type="ORF">NCTC8181_01541</name>
    <name evidence="8" type="ORF">NCTC8184_00355</name>
    <name evidence="7" type="ORF">NCTC8185_01329</name>
    <name evidence="4" type="ORF">WA04_07490</name>
    <name evidence="3" type="ORF">WA45_02020</name>
</gene>
<dbReference type="AlphaFoldDB" id="A0A0E1EJP6"/>
<evidence type="ECO:0000313" key="8">
    <source>
        <dbReference type="EMBL" id="VED64386.1"/>
    </source>
</evidence>